<accession>A0A8J2SFD5</accession>
<reference evidence="3" key="1">
    <citation type="submission" date="2021-11" db="EMBL/GenBank/DDBJ databases">
        <authorList>
            <consortium name="Genoscope - CEA"/>
            <person name="William W."/>
        </authorList>
    </citation>
    <scope>NUCLEOTIDE SEQUENCE</scope>
</reference>
<name>A0A8J2SFD5_9STRA</name>
<organism evidence="3 4">
    <name type="scientific">Pelagomonas calceolata</name>
    <dbReference type="NCBI Taxonomy" id="35677"/>
    <lineage>
        <taxon>Eukaryota</taxon>
        <taxon>Sar</taxon>
        <taxon>Stramenopiles</taxon>
        <taxon>Ochrophyta</taxon>
        <taxon>Pelagophyceae</taxon>
        <taxon>Pelagomonadales</taxon>
        <taxon>Pelagomonadaceae</taxon>
        <taxon>Pelagomonas</taxon>
    </lineage>
</organism>
<feature type="signal peptide" evidence="2">
    <location>
        <begin position="1"/>
        <end position="16"/>
    </location>
</feature>
<keyword evidence="2" id="KW-0732">Signal</keyword>
<evidence type="ECO:0000256" key="2">
    <source>
        <dbReference type="SAM" id="SignalP"/>
    </source>
</evidence>
<dbReference type="SUPFAM" id="SSF51197">
    <property type="entry name" value="Clavaminate synthase-like"/>
    <property type="match status" value="1"/>
</dbReference>
<dbReference type="AlphaFoldDB" id="A0A8J2SFD5"/>
<dbReference type="OrthoDB" id="445007at2759"/>
<dbReference type="EMBL" id="CAKKNE010000001">
    <property type="protein sequence ID" value="CAH0366556.1"/>
    <property type="molecule type" value="Genomic_DNA"/>
</dbReference>
<evidence type="ECO:0000256" key="1">
    <source>
        <dbReference type="ARBA" id="ARBA00001962"/>
    </source>
</evidence>
<evidence type="ECO:0000313" key="4">
    <source>
        <dbReference type="Proteomes" id="UP000789595"/>
    </source>
</evidence>
<dbReference type="Pfam" id="PF05721">
    <property type="entry name" value="PhyH"/>
    <property type="match status" value="1"/>
</dbReference>
<dbReference type="Proteomes" id="UP000789595">
    <property type="component" value="Unassembled WGS sequence"/>
</dbReference>
<dbReference type="GO" id="GO:0016491">
    <property type="term" value="F:oxidoreductase activity"/>
    <property type="evidence" value="ECO:0007669"/>
    <property type="project" value="UniProtKB-ARBA"/>
</dbReference>
<keyword evidence="4" id="KW-1185">Reference proteome</keyword>
<dbReference type="GO" id="GO:0046872">
    <property type="term" value="F:metal ion binding"/>
    <property type="evidence" value="ECO:0007669"/>
    <property type="project" value="UniProtKB-ARBA"/>
</dbReference>
<proteinExistence type="predicted"/>
<feature type="chain" id="PRO_5035179626" description="Phytanoyl-CoA dioxygenase family protein" evidence="2">
    <location>
        <begin position="17"/>
        <end position="313"/>
    </location>
</feature>
<evidence type="ECO:0000313" key="3">
    <source>
        <dbReference type="EMBL" id="CAH0366556.1"/>
    </source>
</evidence>
<protein>
    <recommendedName>
        <fullName evidence="5">Phytanoyl-CoA dioxygenase family protein</fullName>
    </recommendedName>
</protein>
<comment type="caution">
    <text evidence="3">The sequence shown here is derived from an EMBL/GenBank/DDBJ whole genome shotgun (WGS) entry which is preliminary data.</text>
</comment>
<sequence>MLHSTLLCCTAALAAAKSRGGPSWTAAQREHFATNGYVLQPDVIRPEDRDALVAAFERLFSGEFDTGIYPDEWHWREGISKPDAFREIVNAWKFDDSVAAVALDASIGKRAAELMGWRGARLAQDDVLWKPPGAQGVSYHTDGKYISDNFMPRDDNSVTVWIALDDADEASGVVEYARGSHRWPRASAKASFHDGAGADPVTTAAAAAGVELVVDRHEVPACSAVFHHQDVWHGSAANVSPDRPRRALGLHYIRDDVKFRRDPDYIYGRYDLGDGVVHDAFFPRVYPASPMRARRLGVTVDRRRSSSDAAPSS</sequence>
<dbReference type="PANTHER" id="PTHR20883:SF48">
    <property type="entry name" value="ECTOINE DIOXYGENASE"/>
    <property type="match status" value="1"/>
</dbReference>
<dbReference type="Gene3D" id="2.60.120.620">
    <property type="entry name" value="q2cbj1_9rhob like domain"/>
    <property type="match status" value="1"/>
</dbReference>
<dbReference type="InterPro" id="IPR008775">
    <property type="entry name" value="Phytyl_CoA_dOase-like"/>
</dbReference>
<evidence type="ECO:0008006" key="5">
    <source>
        <dbReference type="Google" id="ProtNLM"/>
    </source>
</evidence>
<gene>
    <name evidence="3" type="ORF">PECAL_1P30540</name>
</gene>
<dbReference type="PANTHER" id="PTHR20883">
    <property type="entry name" value="PHYTANOYL-COA DIOXYGENASE DOMAIN CONTAINING 1"/>
    <property type="match status" value="1"/>
</dbReference>
<comment type="cofactor">
    <cofactor evidence="1">
        <name>Fe cation</name>
        <dbReference type="ChEBI" id="CHEBI:24875"/>
    </cofactor>
</comment>